<accession>A0A9W3AZ09</accession>
<dbReference type="InterPro" id="IPR057106">
    <property type="entry name" value="NXPE4_C"/>
</dbReference>
<sequence>MLKSSVCIKTRIQWLAVISFFLVFLVFFSLNQTSGTLWASLNNKAVSYNDRETSSIKVTTGTQWRQVSLADAIKSFSDQTMDACNNTCDRSDNSSDCSTFTKEDWSTRLTAEDFIVRPFLKDGMYIYEFEKEYLSYPPLEDMKQLPDLNLSTITVFGSINDTVHCDIGDVIRGRVDLVDSYGHSRHRGGDEVRMWLVSKSKKQFRTSGHVTDLNNGSYLITGHCLWPGNIQINVAVVYPREYIRTVIHQAQLSASRFIYGNFIRNTTQEATICWSLPNIIGRSCVCNLTYLTGQPFYCGQPVDARLTCKDWAATSAAPLIQPINVTMQERNLILKIPTRHILERAVPHSIQVLAKERGQLPKLKSCSQTSLKVTWNLTTPGGFWDPNMNWMSLHCERPGMSSPWAMSCLKNTTILIIGDSNAVRLFRALSQITHCTGLSSSLWPKAGTCRNKDANIILSFTPHELPLYQHSSWTPKLNYKGVAEQISATPSVGKYIIIVHYYLHATPSHLSVVHSRIKSLAEAIRHLARRNPDVLFAFRGPHVTSFDWDINHTIGGDSLGTLYLQLIQETFQDLRDKIVYLDGWGMTIALENAEFHPTDRVPQEMIRTLLSFRCNETGYVPR</sequence>
<dbReference type="GeneID" id="106080207"/>
<dbReference type="Proteomes" id="UP001165740">
    <property type="component" value="Chromosome 7"/>
</dbReference>
<dbReference type="PANTHER" id="PTHR16165:SF5">
    <property type="entry name" value="NXPE FAMILY MEMBER 3"/>
    <property type="match status" value="1"/>
</dbReference>
<keyword evidence="1" id="KW-1133">Transmembrane helix</keyword>
<evidence type="ECO:0000313" key="3">
    <source>
        <dbReference type="Proteomes" id="UP001165740"/>
    </source>
</evidence>
<protein>
    <submittedName>
        <fullName evidence="4">NXPE family member 1-like</fullName>
    </submittedName>
</protein>
<dbReference type="Pfam" id="PF24536">
    <property type="entry name" value="NXPE4_C"/>
    <property type="match status" value="1"/>
</dbReference>
<keyword evidence="1" id="KW-0472">Membrane</keyword>
<reference evidence="4" key="1">
    <citation type="submission" date="2025-08" db="UniProtKB">
        <authorList>
            <consortium name="RefSeq"/>
        </authorList>
    </citation>
    <scope>IDENTIFICATION</scope>
</reference>
<evidence type="ECO:0000259" key="2">
    <source>
        <dbReference type="Pfam" id="PF24536"/>
    </source>
</evidence>
<proteinExistence type="predicted"/>
<keyword evidence="3" id="KW-1185">Reference proteome</keyword>
<gene>
    <name evidence="4" type="primary">LOC106080207</name>
</gene>
<evidence type="ECO:0000256" key="1">
    <source>
        <dbReference type="SAM" id="Phobius"/>
    </source>
</evidence>
<dbReference type="OrthoDB" id="8675562at2759"/>
<organism evidence="3 4">
    <name type="scientific">Biomphalaria glabrata</name>
    <name type="common">Bloodfluke planorb</name>
    <name type="synonym">Freshwater snail</name>
    <dbReference type="NCBI Taxonomy" id="6526"/>
    <lineage>
        <taxon>Eukaryota</taxon>
        <taxon>Metazoa</taxon>
        <taxon>Spiralia</taxon>
        <taxon>Lophotrochozoa</taxon>
        <taxon>Mollusca</taxon>
        <taxon>Gastropoda</taxon>
        <taxon>Heterobranchia</taxon>
        <taxon>Euthyneura</taxon>
        <taxon>Panpulmonata</taxon>
        <taxon>Hygrophila</taxon>
        <taxon>Lymnaeoidea</taxon>
        <taxon>Planorbidae</taxon>
        <taxon>Biomphalaria</taxon>
    </lineage>
</organism>
<dbReference type="OMA" id="DQHPLCN"/>
<dbReference type="AlphaFoldDB" id="A0A9W3AZ09"/>
<feature type="transmembrane region" description="Helical" evidence="1">
    <location>
        <begin position="12"/>
        <end position="30"/>
    </location>
</feature>
<keyword evidence="1" id="KW-0812">Transmembrane</keyword>
<dbReference type="PANTHER" id="PTHR16165">
    <property type="entry name" value="NXPE FAMILY MEMBER"/>
    <property type="match status" value="1"/>
</dbReference>
<name>A0A9W3AZ09_BIOGL</name>
<dbReference type="RefSeq" id="XP_055892455.1">
    <property type="nucleotide sequence ID" value="XM_056036480.1"/>
</dbReference>
<feature type="domain" description="NXPE C-terminal" evidence="2">
    <location>
        <begin position="390"/>
        <end position="614"/>
    </location>
</feature>
<evidence type="ECO:0000313" key="4">
    <source>
        <dbReference type="RefSeq" id="XP_055892455.1"/>
    </source>
</evidence>